<dbReference type="Gene3D" id="1.10.10.10">
    <property type="entry name" value="Winged helix-like DNA-binding domain superfamily/Winged helix DNA-binding domain"/>
    <property type="match status" value="1"/>
</dbReference>
<dbReference type="EMBL" id="JBHMCT010000013">
    <property type="protein sequence ID" value="MFB9556882.1"/>
    <property type="molecule type" value="Genomic_DNA"/>
</dbReference>
<dbReference type="RefSeq" id="WP_345484672.1">
    <property type="nucleotide sequence ID" value="NZ_BAAAWU010000001.1"/>
</dbReference>
<dbReference type="InterPro" id="IPR036388">
    <property type="entry name" value="WH-like_DNA-bd_sf"/>
</dbReference>
<name>A0ABV5QTT5_9ACTN</name>
<feature type="region of interest" description="Disordered" evidence="1">
    <location>
        <begin position="182"/>
        <end position="229"/>
    </location>
</feature>
<evidence type="ECO:0008006" key="4">
    <source>
        <dbReference type="Google" id="ProtNLM"/>
    </source>
</evidence>
<sequence>MSQSVTSAPSPALTSFDHRIELAVGFSIDRLWHDHDHGLLDEQTARLAAAHRTLSDAERGVTFYRVLLQRLASGDHAIDESLFPRIDRTVEQLKQAVTCRKKLERDVADALEPIDARAVRNPAAHTELKAREIALLLAISQGAKLYEHLLTQRLSVTTASGTRVTQQDCERLEQAGLIQRDESRPLHAGQPVTLTDAGRSALSTRPSDRFAAGLAARPGSWPATSRTRR</sequence>
<organism evidence="2 3">
    <name type="scientific">Streptomyces roseoviridis</name>
    <dbReference type="NCBI Taxonomy" id="67361"/>
    <lineage>
        <taxon>Bacteria</taxon>
        <taxon>Bacillati</taxon>
        <taxon>Actinomycetota</taxon>
        <taxon>Actinomycetes</taxon>
        <taxon>Kitasatosporales</taxon>
        <taxon>Streptomycetaceae</taxon>
        <taxon>Streptomyces</taxon>
    </lineage>
</organism>
<dbReference type="Proteomes" id="UP001589716">
    <property type="component" value="Unassembled WGS sequence"/>
</dbReference>
<accession>A0ABV5QTT5</accession>
<reference evidence="2 3" key="1">
    <citation type="submission" date="2024-09" db="EMBL/GenBank/DDBJ databases">
        <authorList>
            <person name="Sun Q."/>
            <person name="Mori K."/>
        </authorList>
    </citation>
    <scope>NUCLEOTIDE SEQUENCE [LARGE SCALE GENOMIC DNA]</scope>
    <source>
        <strain evidence="2 3">JCM 4414</strain>
    </source>
</reference>
<proteinExistence type="predicted"/>
<comment type="caution">
    <text evidence="2">The sequence shown here is derived from an EMBL/GenBank/DDBJ whole genome shotgun (WGS) entry which is preliminary data.</text>
</comment>
<evidence type="ECO:0000313" key="2">
    <source>
        <dbReference type="EMBL" id="MFB9556882.1"/>
    </source>
</evidence>
<evidence type="ECO:0000313" key="3">
    <source>
        <dbReference type="Proteomes" id="UP001589716"/>
    </source>
</evidence>
<protein>
    <recommendedName>
        <fullName evidence="4">MarR family transcriptional regulator</fullName>
    </recommendedName>
</protein>
<gene>
    <name evidence="2" type="ORF">ACFFTP_22150</name>
</gene>
<keyword evidence="3" id="KW-1185">Reference proteome</keyword>
<evidence type="ECO:0000256" key="1">
    <source>
        <dbReference type="SAM" id="MobiDB-lite"/>
    </source>
</evidence>